<proteinExistence type="inferred from homology"/>
<feature type="transmembrane region" description="Helical" evidence="7">
    <location>
        <begin position="89"/>
        <end position="106"/>
    </location>
</feature>
<evidence type="ECO:0000256" key="6">
    <source>
        <dbReference type="ARBA" id="ARBA00023136"/>
    </source>
</evidence>
<keyword evidence="9" id="KW-1185">Reference proteome</keyword>
<evidence type="ECO:0000256" key="4">
    <source>
        <dbReference type="ARBA" id="ARBA00022692"/>
    </source>
</evidence>
<sequence>MNDQQKEEKLQRAVILYEVKNKNIWWAALAFASFTFTFFSFNTWITTYLTEETSMSLMIATLIPSLVAILTMASNLYSGVLLNKLGNSLFVFLVPAIAFTIAWPIFTSSSLGVLYGIALILGLFSGFIPTIVFAAAPLLAERKETIGIAMSIVIIGENAGILIGPEIFGYLRQWTGEFTLLDTLHCQSYHDDRQPKNLEIRCVCEAEGRFSFFQ</sequence>
<reference evidence="8 9" key="1">
    <citation type="submission" date="2023-10" db="EMBL/GenBank/DDBJ databases">
        <title>Niallia locisalis sp.nov. isolated from a salt pond sample.</title>
        <authorList>
            <person name="Li X.-J."/>
            <person name="Dong L."/>
        </authorList>
    </citation>
    <scope>NUCLEOTIDE SEQUENCE [LARGE SCALE GENOMIC DNA]</scope>
    <source>
        <strain evidence="8 9">DSM 29761</strain>
    </source>
</reference>
<evidence type="ECO:0000256" key="2">
    <source>
        <dbReference type="ARBA" id="ARBA00008335"/>
    </source>
</evidence>
<evidence type="ECO:0000313" key="9">
    <source>
        <dbReference type="Proteomes" id="UP001357223"/>
    </source>
</evidence>
<dbReference type="RefSeq" id="WP_338448045.1">
    <property type="nucleotide sequence ID" value="NZ_CP137640.1"/>
</dbReference>
<gene>
    <name evidence="8" type="ORF">R4Z09_17565</name>
</gene>
<feature type="transmembrane region" description="Helical" evidence="7">
    <location>
        <begin position="57"/>
        <end position="77"/>
    </location>
</feature>
<dbReference type="PANTHER" id="PTHR23514:SF3">
    <property type="entry name" value="BYPASS OF STOP CODON PROTEIN 6"/>
    <property type="match status" value="1"/>
</dbReference>
<organism evidence="8 9">
    <name type="scientific">Niallia oryzisoli</name>
    <dbReference type="NCBI Taxonomy" id="1737571"/>
    <lineage>
        <taxon>Bacteria</taxon>
        <taxon>Bacillati</taxon>
        <taxon>Bacillota</taxon>
        <taxon>Bacilli</taxon>
        <taxon>Bacillales</taxon>
        <taxon>Bacillaceae</taxon>
        <taxon>Niallia</taxon>
    </lineage>
</organism>
<dbReference type="CDD" id="cd06174">
    <property type="entry name" value="MFS"/>
    <property type="match status" value="1"/>
</dbReference>
<name>A0ABZ2C6L0_9BACI</name>
<dbReference type="SUPFAM" id="SSF103473">
    <property type="entry name" value="MFS general substrate transporter"/>
    <property type="match status" value="1"/>
</dbReference>
<dbReference type="Proteomes" id="UP001357223">
    <property type="component" value="Chromosome"/>
</dbReference>
<feature type="transmembrane region" description="Helical" evidence="7">
    <location>
        <begin position="24"/>
        <end position="45"/>
    </location>
</feature>
<keyword evidence="3" id="KW-0813">Transport</keyword>
<dbReference type="PANTHER" id="PTHR23514">
    <property type="entry name" value="BYPASS OF STOP CODON PROTEIN 6"/>
    <property type="match status" value="1"/>
</dbReference>
<evidence type="ECO:0000256" key="3">
    <source>
        <dbReference type="ARBA" id="ARBA00022448"/>
    </source>
</evidence>
<keyword evidence="5 7" id="KW-1133">Transmembrane helix</keyword>
<evidence type="ECO:0000313" key="8">
    <source>
        <dbReference type="EMBL" id="WVX79112.1"/>
    </source>
</evidence>
<dbReference type="EMBL" id="CP137640">
    <property type="protein sequence ID" value="WVX79112.1"/>
    <property type="molecule type" value="Genomic_DNA"/>
</dbReference>
<feature type="transmembrane region" description="Helical" evidence="7">
    <location>
        <begin position="112"/>
        <end position="140"/>
    </location>
</feature>
<keyword evidence="6 7" id="KW-0472">Membrane</keyword>
<evidence type="ECO:0000256" key="7">
    <source>
        <dbReference type="SAM" id="Phobius"/>
    </source>
</evidence>
<dbReference type="InterPro" id="IPR011701">
    <property type="entry name" value="MFS"/>
</dbReference>
<evidence type="ECO:0000256" key="5">
    <source>
        <dbReference type="ARBA" id="ARBA00022989"/>
    </source>
</evidence>
<keyword evidence="4 7" id="KW-0812">Transmembrane</keyword>
<comment type="similarity">
    <text evidence="2">Belongs to the major facilitator superfamily.</text>
</comment>
<evidence type="ECO:0000256" key="1">
    <source>
        <dbReference type="ARBA" id="ARBA00004651"/>
    </source>
</evidence>
<accession>A0ABZ2C6L0</accession>
<dbReference type="InterPro" id="IPR051788">
    <property type="entry name" value="MFS_Transporter"/>
</dbReference>
<dbReference type="Gene3D" id="1.20.1250.20">
    <property type="entry name" value="MFS general substrate transporter like domains"/>
    <property type="match status" value="1"/>
</dbReference>
<protein>
    <submittedName>
        <fullName evidence="8">MFS transporter</fullName>
    </submittedName>
</protein>
<dbReference type="InterPro" id="IPR036259">
    <property type="entry name" value="MFS_trans_sf"/>
</dbReference>
<comment type="subcellular location">
    <subcellularLocation>
        <location evidence="1">Cell membrane</location>
        <topology evidence="1">Multi-pass membrane protein</topology>
    </subcellularLocation>
</comment>
<dbReference type="Pfam" id="PF07690">
    <property type="entry name" value="MFS_1"/>
    <property type="match status" value="1"/>
</dbReference>